<proteinExistence type="predicted"/>
<protein>
    <submittedName>
        <fullName evidence="2">Uncharacterized protein</fullName>
    </submittedName>
</protein>
<evidence type="ECO:0000313" key="1">
    <source>
        <dbReference type="Proteomes" id="UP000887565"/>
    </source>
</evidence>
<sequence>MHAKIKTNLEKAAAVSKAYFDRKAHICHLAIHDLVLLTNTRKANKIQPDFVSPFMITDASHVAQNIIIIDSLDRPGRTQTDSTLRLKPFIL</sequence>
<organism evidence="1 2">
    <name type="scientific">Romanomermis culicivorax</name>
    <name type="common">Nematode worm</name>
    <dbReference type="NCBI Taxonomy" id="13658"/>
    <lineage>
        <taxon>Eukaryota</taxon>
        <taxon>Metazoa</taxon>
        <taxon>Ecdysozoa</taxon>
        <taxon>Nematoda</taxon>
        <taxon>Enoplea</taxon>
        <taxon>Dorylaimia</taxon>
        <taxon>Mermithida</taxon>
        <taxon>Mermithoidea</taxon>
        <taxon>Mermithidae</taxon>
        <taxon>Romanomermis</taxon>
    </lineage>
</organism>
<dbReference type="Proteomes" id="UP000887565">
    <property type="component" value="Unplaced"/>
</dbReference>
<name>A0A915KAV0_ROMCU</name>
<keyword evidence="1" id="KW-1185">Reference proteome</keyword>
<dbReference type="WBParaSite" id="nRc.2.0.1.t35832-RA">
    <property type="protein sequence ID" value="nRc.2.0.1.t35832-RA"/>
    <property type="gene ID" value="nRc.2.0.1.g35832"/>
</dbReference>
<dbReference type="AlphaFoldDB" id="A0A915KAV0"/>
<reference evidence="2" key="1">
    <citation type="submission" date="2022-11" db="UniProtKB">
        <authorList>
            <consortium name="WormBaseParasite"/>
        </authorList>
    </citation>
    <scope>IDENTIFICATION</scope>
</reference>
<accession>A0A915KAV0</accession>
<evidence type="ECO:0000313" key="2">
    <source>
        <dbReference type="WBParaSite" id="nRc.2.0.1.t35832-RA"/>
    </source>
</evidence>